<dbReference type="Gene3D" id="3.40.50.300">
    <property type="entry name" value="P-loop containing nucleotide triphosphate hydrolases"/>
    <property type="match status" value="2"/>
</dbReference>
<dbReference type="InterPro" id="IPR004013">
    <property type="entry name" value="PHP_dom"/>
</dbReference>
<evidence type="ECO:0000313" key="3">
    <source>
        <dbReference type="EMBL" id="TWV72263.1"/>
    </source>
</evidence>
<dbReference type="PANTHER" id="PTHR42924">
    <property type="entry name" value="EXONUCLEASE"/>
    <property type="match status" value="1"/>
</dbReference>
<organism evidence="3 4">
    <name type="scientific">Phocaeicola dorei</name>
    <dbReference type="NCBI Taxonomy" id="357276"/>
    <lineage>
        <taxon>Bacteria</taxon>
        <taxon>Pseudomonadati</taxon>
        <taxon>Bacteroidota</taxon>
        <taxon>Bacteroidia</taxon>
        <taxon>Bacteroidales</taxon>
        <taxon>Bacteroidaceae</taxon>
        <taxon>Phocaeicola</taxon>
    </lineage>
</organism>
<dbReference type="RefSeq" id="WP_120027449.1">
    <property type="nucleotide sequence ID" value="NZ_VOIF01000010.1"/>
</dbReference>
<feature type="coiled-coil region" evidence="1">
    <location>
        <begin position="520"/>
        <end position="554"/>
    </location>
</feature>
<protein>
    <submittedName>
        <fullName evidence="3">ABC transporter</fullName>
    </submittedName>
</protein>
<dbReference type="SUPFAM" id="SSF89550">
    <property type="entry name" value="PHP domain-like"/>
    <property type="match status" value="1"/>
</dbReference>
<dbReference type="SUPFAM" id="SSF52540">
    <property type="entry name" value="P-loop containing nucleoside triphosphate hydrolases"/>
    <property type="match status" value="1"/>
</dbReference>
<dbReference type="InterPro" id="IPR003141">
    <property type="entry name" value="Pol/His_phosphatase_N"/>
</dbReference>
<accession>A0A5C6L7V4</accession>
<keyword evidence="1" id="KW-0175">Coiled coil</keyword>
<feature type="coiled-coil region" evidence="1">
    <location>
        <begin position="449"/>
        <end position="495"/>
    </location>
</feature>
<dbReference type="Gene3D" id="3.20.20.140">
    <property type="entry name" value="Metal-dependent hydrolases"/>
    <property type="match status" value="1"/>
</dbReference>
<feature type="coiled-coil region" evidence="1">
    <location>
        <begin position="683"/>
        <end position="710"/>
    </location>
</feature>
<dbReference type="InterPro" id="IPR016195">
    <property type="entry name" value="Pol/histidinol_Pase-like"/>
</dbReference>
<dbReference type="AlphaFoldDB" id="A0A5C6L7V4"/>
<dbReference type="InterPro" id="IPR027417">
    <property type="entry name" value="P-loop_NTPase"/>
</dbReference>
<dbReference type="SMART" id="SM00481">
    <property type="entry name" value="POLIIIAc"/>
    <property type="match status" value="1"/>
</dbReference>
<evidence type="ECO:0000259" key="2">
    <source>
        <dbReference type="SMART" id="SM00481"/>
    </source>
</evidence>
<dbReference type="InterPro" id="IPR054787">
    <property type="entry name" value="TrlF_ATPase"/>
</dbReference>
<evidence type="ECO:0000313" key="4">
    <source>
        <dbReference type="Proteomes" id="UP000315833"/>
    </source>
</evidence>
<name>A0A5C6L7V4_9BACT</name>
<evidence type="ECO:0000256" key="1">
    <source>
        <dbReference type="SAM" id="Coils"/>
    </source>
</evidence>
<dbReference type="NCBIfam" id="NF045780">
    <property type="entry name" value="TrlF_fam_ATP"/>
    <property type="match status" value="1"/>
</dbReference>
<dbReference type="GO" id="GO:0004534">
    <property type="term" value="F:5'-3' RNA exonuclease activity"/>
    <property type="evidence" value="ECO:0007669"/>
    <property type="project" value="TreeGrafter"/>
</dbReference>
<dbReference type="Proteomes" id="UP000315833">
    <property type="component" value="Unassembled WGS sequence"/>
</dbReference>
<dbReference type="GO" id="GO:0035312">
    <property type="term" value="F:5'-3' DNA exonuclease activity"/>
    <property type="evidence" value="ECO:0007669"/>
    <property type="project" value="TreeGrafter"/>
</dbReference>
<feature type="domain" description="Polymerase/histidinol phosphatase N-terminal" evidence="2">
    <location>
        <begin position="11"/>
        <end position="76"/>
    </location>
</feature>
<dbReference type="Pfam" id="PF02811">
    <property type="entry name" value="PHP"/>
    <property type="match status" value="1"/>
</dbReference>
<dbReference type="InterPro" id="IPR052018">
    <property type="entry name" value="PHP_domain"/>
</dbReference>
<reference evidence="3 4" key="1">
    <citation type="submission" date="2019-07" db="EMBL/GenBank/DDBJ databases">
        <title>Genome sequencing of Bacteroides dorei iSURF_12.</title>
        <authorList>
            <person name="Sevigny J.L."/>
            <person name="Ruoff K.L."/>
            <person name="Price C.E."/>
            <person name="Valls R.A."/>
            <person name="O'Toole G.A."/>
        </authorList>
    </citation>
    <scope>NUCLEOTIDE SEQUENCE [LARGE SCALE GENOMIC DNA]</scope>
    <source>
        <strain evidence="3 4">ANK132K_1B</strain>
    </source>
</reference>
<proteinExistence type="predicted"/>
<comment type="caution">
    <text evidence="3">The sequence shown here is derived from an EMBL/GenBank/DDBJ whole genome shotgun (WGS) entry which is preliminary data.</text>
</comment>
<sequence length="981" mass="113504">MKDIGSIWNKWDLHIHSDASDGKMNCQEIIDKAKEEKLSVIALTDHHTVKNIDKIKELAKLNDIIVLSGIEFRTEYGQKSVHMIGLFPDNYNDIDLDGKFLTENILNPLGLSESMIIQKGKEADGTKDKSDEYYFKKGIFLVQVDFKTAANLIHQYGGIVTVHAGSKSNSIDEEMKHDGTSKKNVSIYDSLGPVKDELFKGGYIDICEIRNEKDGKEFYKSEFCKPSITASDAHEKSVIGLGSCWVKAEKNFNGLKQILNEPERVNFNNPEILERVESNPLKFIKQIKIKRTANATMNEIWYDNIEIELNPGLVAIIGNKGSGKSAITDIISLCANTHNDEFSFLNKYKFRSPKPYDRSKQIQAQIVWADNSCSDWITLDSSCDKTNVERVKYIPQSFLESLCVTEDDKQFEDEIKKIIFQHTPLTDRYGKNTLDEIIQYLSSENSNAERVIKNKIEKQNLEIIELEKKKTAEFKNTIENLLKNKEEELVVVQSQKPEEVKKPIDDENVNEQKQSVIKSIENISREVTSIQQRIDEYIAKRTELNTDIQNLSQIKQSLVLMQSNISQKMEEHKSFLLKYNLDINEVVKVDFRLNLIEDKIKSLTKQRSEIVESLDGDDNLYDKKKKKEEEKKAKENELNGPERMYQKYLSEIEKWNKRCNDILGDDQTEDTINYYKKIQHYINNNLEQELKNAQEMRNNLVQELVDLKKITLSTYNKLYAPVLDFVERFKDKMRDYPIQFSASFIVRDFSSRFFDIVSQSSAGSFNGKEQGFNRLNDEIDHVDFNDSSAILHFTNNINTLLLSDVRDNMNNQERDIESQLKKGHTKQELYDYIYQLDYIQPSFQLMMGDKQLPALSPGERGALLLLFYLFIDMDDKPLIIDQPEENLDNESVYNYLVHFIKEAKQKRQIIIVTHNPNLAVVCDADQIVEMKIDKSYRNKVSFQSGAIENSIINDRIVTILEGTYPAFNNRDCKYSIVEHKL</sequence>
<dbReference type="EMBL" id="VOIF01000010">
    <property type="protein sequence ID" value="TWV72263.1"/>
    <property type="molecule type" value="Genomic_DNA"/>
</dbReference>
<gene>
    <name evidence="3" type="ORF">FSA04_09595</name>
</gene>
<dbReference type="PANTHER" id="PTHR42924:SF3">
    <property type="entry name" value="POLYMERASE_HISTIDINOL PHOSPHATASE N-TERMINAL DOMAIN-CONTAINING PROTEIN"/>
    <property type="match status" value="1"/>
</dbReference>